<dbReference type="OrthoDB" id="1466062at2"/>
<accession>A0A4U5TTM9</accession>
<name>A0A4U5TTM9_9FLAO</name>
<gene>
    <name evidence="2" type="ORF">FCN74_03935</name>
</gene>
<keyword evidence="1" id="KW-0732">Signal</keyword>
<dbReference type="EMBL" id="SWMU01000001">
    <property type="protein sequence ID" value="TKS57576.1"/>
    <property type="molecule type" value="Genomic_DNA"/>
</dbReference>
<reference evidence="2 3" key="1">
    <citation type="submission" date="2019-04" db="EMBL/GenBank/DDBJ databases">
        <title>Psychroflexus halotolerans sp. nov., isolated from a marine solar saltern.</title>
        <authorList>
            <person name="Feng X."/>
        </authorList>
    </citation>
    <scope>NUCLEOTIDE SEQUENCE [LARGE SCALE GENOMIC DNA]</scope>
    <source>
        <strain evidence="2 3">WDS2C27</strain>
    </source>
</reference>
<dbReference type="Pfam" id="PF14092">
    <property type="entry name" value="DUF4270"/>
    <property type="match status" value="1"/>
</dbReference>
<comment type="caution">
    <text evidence="2">The sequence shown here is derived from an EMBL/GenBank/DDBJ whole genome shotgun (WGS) entry which is preliminary data.</text>
</comment>
<keyword evidence="3" id="KW-1185">Reference proteome</keyword>
<proteinExistence type="predicted"/>
<feature type="signal peptide" evidence="1">
    <location>
        <begin position="1"/>
        <end position="28"/>
    </location>
</feature>
<dbReference type="RefSeq" id="WP_138931276.1">
    <property type="nucleotide sequence ID" value="NZ_SWMU01000001.1"/>
</dbReference>
<dbReference type="InterPro" id="IPR025366">
    <property type="entry name" value="DUF4270"/>
</dbReference>
<organism evidence="2 3">
    <name type="scientific">Mesohalobacter halotolerans</name>
    <dbReference type="NCBI Taxonomy" id="1883405"/>
    <lineage>
        <taxon>Bacteria</taxon>
        <taxon>Pseudomonadati</taxon>
        <taxon>Bacteroidota</taxon>
        <taxon>Flavobacteriia</taxon>
        <taxon>Flavobacteriales</taxon>
        <taxon>Flavobacteriaceae</taxon>
        <taxon>Mesohalobacter</taxon>
    </lineage>
</organism>
<evidence type="ECO:0000313" key="2">
    <source>
        <dbReference type="EMBL" id="TKS57576.1"/>
    </source>
</evidence>
<dbReference type="AlphaFoldDB" id="A0A4U5TTM9"/>
<dbReference type="Proteomes" id="UP000306552">
    <property type="component" value="Unassembled WGS sequence"/>
</dbReference>
<evidence type="ECO:0000313" key="3">
    <source>
        <dbReference type="Proteomes" id="UP000306552"/>
    </source>
</evidence>
<feature type="chain" id="PRO_5020692002" evidence="1">
    <location>
        <begin position="29"/>
        <end position="534"/>
    </location>
</feature>
<protein>
    <submittedName>
        <fullName evidence="2">DUF4270 domain-containing protein</fullName>
    </submittedName>
</protein>
<dbReference type="PROSITE" id="PS51257">
    <property type="entry name" value="PROKAR_LIPOPROTEIN"/>
    <property type="match status" value="1"/>
</dbReference>
<evidence type="ECO:0000256" key="1">
    <source>
        <dbReference type="SAM" id="SignalP"/>
    </source>
</evidence>
<sequence>MKKLSKLKSSLRLIISLSIVLFLLSACEDDFTTVGSDFVNSLTLPEPYEVQNLAAYNDNILSVQSNALRNYLLGQFDDQVFGNSDVSILTQLELQNTNPDFGEDPTLDSVILTLPLFSQITETDPETNINTYRLDSIFGDGGIKFSVFESNQFLNDINPGEDGDFEEPQIYYTDQFSEFENNINDTPLYTSDEIVPSELTETQILFDQIDSTTIDTLRLSPRIRLKLPNEFFQEKILDNQNSVNLVSQSSFKNFLRGFYIKTEQPTNGGSMINLDLSSEDANITLYYKSLRPPPSLEVEDDPELVETFNKFDLNFAGNIINFYDNNNTLDLSNQDTDNGEETLYLKGGQGIVTIVDPFNGPDTDGNGVADEIDELRQNNWLVNEANLIFYVDESMADQLPVIPQRIFVFDLDRERVLIDYNLDPSATNNPLTSRRNHLGPLEEDDDGNRFYKIRMTTHINNIINNDSTNSRLGVVVSQNVNSARILDIRESQLNETNSFIESSISTPRGTVLHGNLSPDEDKRLKLQIFYTQPN</sequence>